<evidence type="ECO:0000313" key="2">
    <source>
        <dbReference type="Proteomes" id="UP000529795"/>
    </source>
</evidence>
<proteinExistence type="predicted"/>
<dbReference type="CDD" id="cd19166">
    <property type="entry name" value="HemeO-bac"/>
    <property type="match status" value="1"/>
</dbReference>
<sequence length="167" mass="18163">MSLVQRLRADTAADHDRVDARYAGFELSDRRDYARFLIAHARALPAVEGALATRAGLPPFRERTSLLAADLADLGEPMPEPFDIGLATDAEAWGALYVIEGSRLGGAMLARRVPAALPSRYLAAKHLAGEWRALIQAIDMAPIDPVEAVDAARRVFDLYRRGADVTP</sequence>
<dbReference type="InterPro" id="IPR016084">
    <property type="entry name" value="Haem_Oase-like_multi-hlx"/>
</dbReference>
<dbReference type="Proteomes" id="UP000529795">
    <property type="component" value="Unassembled WGS sequence"/>
</dbReference>
<reference evidence="1 2" key="1">
    <citation type="submission" date="2020-08" db="EMBL/GenBank/DDBJ databases">
        <title>Genomic Encyclopedia of Type Strains, Phase IV (KMG-IV): sequencing the most valuable type-strain genomes for metagenomic binning, comparative biology and taxonomic classification.</title>
        <authorList>
            <person name="Goeker M."/>
        </authorList>
    </citation>
    <scope>NUCLEOTIDE SEQUENCE [LARGE SCALE GENOMIC DNA]</scope>
    <source>
        <strain evidence="1 2">YC6723</strain>
    </source>
</reference>
<accession>A0A840FHN9</accession>
<comment type="caution">
    <text evidence="1">The sequence shown here is derived from an EMBL/GenBank/DDBJ whole genome shotgun (WGS) entry which is preliminary data.</text>
</comment>
<dbReference type="EMBL" id="JACIEV010000010">
    <property type="protein sequence ID" value="MBB4155207.1"/>
    <property type="molecule type" value="Genomic_DNA"/>
</dbReference>
<protein>
    <submittedName>
        <fullName evidence="1">Heme oxygenase</fullName>
    </submittedName>
</protein>
<evidence type="ECO:0000313" key="1">
    <source>
        <dbReference type="EMBL" id="MBB4155207.1"/>
    </source>
</evidence>
<gene>
    <name evidence="1" type="ORF">GGQ80_003125</name>
</gene>
<dbReference type="SUPFAM" id="SSF48613">
    <property type="entry name" value="Heme oxygenase-like"/>
    <property type="match status" value="1"/>
</dbReference>
<dbReference type="Gene3D" id="1.20.910.10">
    <property type="entry name" value="Heme oxygenase-like"/>
    <property type="match status" value="1"/>
</dbReference>
<organism evidence="1 2">
    <name type="scientific">Sphingomonas jinjuensis</name>
    <dbReference type="NCBI Taxonomy" id="535907"/>
    <lineage>
        <taxon>Bacteria</taxon>
        <taxon>Pseudomonadati</taxon>
        <taxon>Pseudomonadota</taxon>
        <taxon>Alphaproteobacteria</taxon>
        <taxon>Sphingomonadales</taxon>
        <taxon>Sphingomonadaceae</taxon>
        <taxon>Sphingomonas</taxon>
    </lineage>
</organism>
<name>A0A840FHN9_9SPHN</name>
<dbReference type="AlphaFoldDB" id="A0A840FHN9"/>
<keyword evidence="2" id="KW-1185">Reference proteome</keyword>
<dbReference type="RefSeq" id="WP_183986491.1">
    <property type="nucleotide sequence ID" value="NZ_JACIEV010000010.1"/>
</dbReference>